<comment type="caution">
    <text evidence="3">The sequence shown here is derived from an EMBL/GenBank/DDBJ whole genome shotgun (WGS) entry which is preliminary data.</text>
</comment>
<protein>
    <recommendedName>
        <fullName evidence="2">PiggyBac transposable element-derived protein domain-containing protein</fullName>
    </recommendedName>
</protein>
<dbReference type="InterPro" id="IPR029526">
    <property type="entry name" value="PGBD"/>
</dbReference>
<dbReference type="PANTHER" id="PTHR46599:SF3">
    <property type="entry name" value="PIGGYBAC TRANSPOSABLE ELEMENT-DERIVED PROTEIN 4"/>
    <property type="match status" value="1"/>
</dbReference>
<evidence type="ECO:0000259" key="2">
    <source>
        <dbReference type="Pfam" id="PF13843"/>
    </source>
</evidence>
<reference evidence="3" key="1">
    <citation type="submission" date="2021-09" db="EMBL/GenBank/DDBJ databases">
        <authorList>
            <consortium name="AG Swart"/>
            <person name="Singh M."/>
            <person name="Singh A."/>
            <person name="Seah K."/>
            <person name="Emmerich C."/>
        </authorList>
    </citation>
    <scope>NUCLEOTIDE SEQUENCE</scope>
    <source>
        <strain evidence="3">ATCC30299</strain>
    </source>
</reference>
<dbReference type="PANTHER" id="PTHR46599">
    <property type="entry name" value="PIGGYBAC TRANSPOSABLE ELEMENT-DERIVED PROTEIN 4"/>
    <property type="match status" value="1"/>
</dbReference>
<dbReference type="Proteomes" id="UP001162131">
    <property type="component" value="Unassembled WGS sequence"/>
</dbReference>
<evidence type="ECO:0000313" key="3">
    <source>
        <dbReference type="EMBL" id="CAG9327672.1"/>
    </source>
</evidence>
<name>A0AAU9JI52_9CILI</name>
<feature type="compositionally biased region" description="Low complexity" evidence="1">
    <location>
        <begin position="19"/>
        <end position="29"/>
    </location>
</feature>
<keyword evidence="4" id="KW-1185">Reference proteome</keyword>
<evidence type="ECO:0000256" key="1">
    <source>
        <dbReference type="SAM" id="MobiDB-lite"/>
    </source>
</evidence>
<accession>A0AAU9JI52</accession>
<feature type="region of interest" description="Disordered" evidence="1">
    <location>
        <begin position="16"/>
        <end position="43"/>
    </location>
</feature>
<feature type="domain" description="PiggyBac transposable element-derived protein" evidence="2">
    <location>
        <begin position="74"/>
        <end position="429"/>
    </location>
</feature>
<dbReference type="AlphaFoldDB" id="A0AAU9JI52"/>
<proteinExistence type="predicted"/>
<evidence type="ECO:0000313" key="4">
    <source>
        <dbReference type="Proteomes" id="UP001162131"/>
    </source>
</evidence>
<dbReference type="Pfam" id="PF13843">
    <property type="entry name" value="DDE_Tnp_1_7"/>
    <property type="match status" value="1"/>
</dbReference>
<sequence>MQSAFNIEEDIFENEFEDSSSYSSGASFSSEDEATACTDEFSTEEWTELTKLKRQDTIPLMDPQPGQPQPDQITPLSLFRIFFDEEVLEEITNNSNDYAKSIFEANPIPSRRMGDMTPLTPRELENWLGIAIMMGLIKAPKQTDYWSTIPLYHNKLISGIMPSRRFQAISRMMHLSPLQYYGSNKLSKIEPILSMIRERCKANYCLGKYISIDESMIQFKGRHQAIQYMPAKPIKWGFKVFALCDSVSGYMWNFYIFSGKSQDDVHSTMRVVLRLIESLQGSFHKHYLFFDRWYSSIELFNSLSNLGLAATGTVNPNRKGLPKASISKKTRNQFFLRGDLLFCAWYDHRPIYLLSNIEGIQFNSVKRTAKEGTEKNVEKPVIVSKYTFGMGGVDYYDQLIQAYSTHRKSVKWWKSCFHYLIEIAVTNSFIIYKHYSTKGIVEAMSHEKFTRLLAEQLTKDVSQEENEQLAEKMNKVSRCRYCVEHQTLQSKKCSKTRHCCHECKKPIHLKCMKLHECK</sequence>
<organism evidence="3 4">
    <name type="scientific">Blepharisma stoltei</name>
    <dbReference type="NCBI Taxonomy" id="1481888"/>
    <lineage>
        <taxon>Eukaryota</taxon>
        <taxon>Sar</taxon>
        <taxon>Alveolata</taxon>
        <taxon>Ciliophora</taxon>
        <taxon>Postciliodesmatophora</taxon>
        <taxon>Heterotrichea</taxon>
        <taxon>Heterotrichida</taxon>
        <taxon>Blepharismidae</taxon>
        <taxon>Blepharisma</taxon>
    </lineage>
</organism>
<gene>
    <name evidence="3" type="ORF">BSTOLATCC_MIC44302</name>
</gene>
<dbReference type="EMBL" id="CAJZBQ010000044">
    <property type="protein sequence ID" value="CAG9327672.1"/>
    <property type="molecule type" value="Genomic_DNA"/>
</dbReference>